<dbReference type="Pfam" id="PF15053">
    <property type="entry name" value="Njmu-R1"/>
    <property type="match status" value="1"/>
</dbReference>
<dbReference type="GO" id="GO:0005802">
    <property type="term" value="C:trans-Golgi network"/>
    <property type="evidence" value="ECO:0007669"/>
    <property type="project" value="InterPro"/>
</dbReference>
<comment type="caution">
    <text evidence="1">The sequence shown here is derived from an EMBL/GenBank/DDBJ whole genome shotgun (WGS) entry which is preliminary data.</text>
</comment>
<dbReference type="GO" id="GO:0099041">
    <property type="term" value="P:vesicle tethering to Golgi"/>
    <property type="evidence" value="ECO:0007669"/>
    <property type="project" value="InterPro"/>
</dbReference>
<name>A0A7J8G4N8_ROUAE</name>
<evidence type="ECO:0000313" key="1">
    <source>
        <dbReference type="EMBL" id="KAF6454983.1"/>
    </source>
</evidence>
<dbReference type="AlphaFoldDB" id="A0A7J8G4N8"/>
<accession>A0A7J8G4N8</accession>
<sequence>MTSLCMAMTGEQHKSVVIDCSSSQPQFYNGGSNRFCEDWMHAFLNGAEGGNPFLFRQVLENFKLKVLAKSLYFLFSSNENAEVVKLSVKKETDTFYKQTVT</sequence>
<dbReference type="PANTHER" id="PTHR14416:SF2">
    <property type="entry name" value="PROTEIN NJMU-R1"/>
    <property type="match status" value="1"/>
</dbReference>
<protein>
    <submittedName>
        <fullName evidence="1">Sensitization to ricin complex subunit 2</fullName>
    </submittedName>
</protein>
<organism evidence="1 2">
    <name type="scientific">Rousettus aegyptiacus</name>
    <name type="common">Egyptian fruit bat</name>
    <name type="synonym">Pteropus aegyptiacus</name>
    <dbReference type="NCBI Taxonomy" id="9407"/>
    <lineage>
        <taxon>Eukaryota</taxon>
        <taxon>Metazoa</taxon>
        <taxon>Chordata</taxon>
        <taxon>Craniata</taxon>
        <taxon>Vertebrata</taxon>
        <taxon>Euteleostomi</taxon>
        <taxon>Mammalia</taxon>
        <taxon>Eutheria</taxon>
        <taxon>Laurasiatheria</taxon>
        <taxon>Chiroptera</taxon>
        <taxon>Yinpterochiroptera</taxon>
        <taxon>Pteropodoidea</taxon>
        <taxon>Pteropodidae</taxon>
        <taxon>Rousettinae</taxon>
        <taxon>Rousettus</taxon>
    </lineage>
</organism>
<dbReference type="Proteomes" id="UP000593571">
    <property type="component" value="Unassembled WGS sequence"/>
</dbReference>
<evidence type="ECO:0000313" key="2">
    <source>
        <dbReference type="Proteomes" id="UP000593571"/>
    </source>
</evidence>
<reference evidence="1 2" key="1">
    <citation type="journal article" date="2020" name="Nature">
        <title>Six reference-quality genomes reveal evolution of bat adaptations.</title>
        <authorList>
            <person name="Jebb D."/>
            <person name="Huang Z."/>
            <person name="Pippel M."/>
            <person name="Hughes G.M."/>
            <person name="Lavrichenko K."/>
            <person name="Devanna P."/>
            <person name="Winkler S."/>
            <person name="Jermiin L.S."/>
            <person name="Skirmuntt E.C."/>
            <person name="Katzourakis A."/>
            <person name="Burkitt-Gray L."/>
            <person name="Ray D.A."/>
            <person name="Sullivan K.A.M."/>
            <person name="Roscito J.G."/>
            <person name="Kirilenko B.M."/>
            <person name="Davalos L.M."/>
            <person name="Corthals A.P."/>
            <person name="Power M.L."/>
            <person name="Jones G."/>
            <person name="Ransome R.D."/>
            <person name="Dechmann D.K.N."/>
            <person name="Locatelli A.G."/>
            <person name="Puechmaille S.J."/>
            <person name="Fedrigo O."/>
            <person name="Jarvis E.D."/>
            <person name="Hiller M."/>
            <person name="Vernes S.C."/>
            <person name="Myers E.W."/>
            <person name="Teeling E.C."/>
        </authorList>
    </citation>
    <scope>NUCLEOTIDE SEQUENCE [LARGE SCALE GENOMIC DNA]</scope>
    <source>
        <strain evidence="1">MRouAeg1</strain>
        <tissue evidence="1">Muscle</tissue>
    </source>
</reference>
<dbReference type="EMBL" id="JACASE010000006">
    <property type="protein sequence ID" value="KAF6454983.1"/>
    <property type="molecule type" value="Genomic_DNA"/>
</dbReference>
<gene>
    <name evidence="1" type="ORF">HJG63_001728</name>
</gene>
<dbReference type="InterPro" id="IPR028280">
    <property type="entry name" value="Njmu-R1"/>
</dbReference>
<keyword evidence="2" id="KW-1185">Reference proteome</keyword>
<proteinExistence type="predicted"/>
<dbReference type="PANTHER" id="PTHR14416">
    <property type="entry name" value="PROTEIN NJMU-R1"/>
    <property type="match status" value="1"/>
</dbReference>